<dbReference type="SUPFAM" id="SSF48264">
    <property type="entry name" value="Cytochrome P450"/>
    <property type="match status" value="1"/>
</dbReference>
<dbReference type="PANTHER" id="PTHR24291:SF187">
    <property type="entry name" value="CYTOCHROME P450 4AE1-RELATED"/>
    <property type="match status" value="1"/>
</dbReference>
<dbReference type="PRINTS" id="PR00463">
    <property type="entry name" value="EP450I"/>
</dbReference>
<evidence type="ECO:0000313" key="15">
    <source>
        <dbReference type="Proteomes" id="UP000801492"/>
    </source>
</evidence>
<comment type="cofactor">
    <cofactor evidence="1 12">
        <name>heme</name>
        <dbReference type="ChEBI" id="CHEBI:30413"/>
    </cofactor>
</comment>
<feature type="binding site" description="axial binding residue" evidence="12">
    <location>
        <position position="447"/>
    </location>
    <ligand>
        <name>heme</name>
        <dbReference type="ChEBI" id="CHEBI:30413"/>
    </ligand>
    <ligandPart>
        <name>Fe</name>
        <dbReference type="ChEBI" id="CHEBI:18248"/>
    </ligandPart>
</feature>
<evidence type="ECO:0000256" key="2">
    <source>
        <dbReference type="ARBA" id="ARBA00004174"/>
    </source>
</evidence>
<evidence type="ECO:0000256" key="12">
    <source>
        <dbReference type="PIRSR" id="PIRSR602401-1"/>
    </source>
</evidence>
<dbReference type="PRINTS" id="PR00385">
    <property type="entry name" value="P450"/>
</dbReference>
<keyword evidence="5 12" id="KW-0349">Heme</keyword>
<keyword evidence="7" id="KW-0256">Endoplasmic reticulum</keyword>
<accession>A0A8K0DH53</accession>
<organism evidence="14 15">
    <name type="scientific">Ignelater luminosus</name>
    <name type="common">Cucubano</name>
    <name type="synonym">Pyrophorus luminosus</name>
    <dbReference type="NCBI Taxonomy" id="2038154"/>
    <lineage>
        <taxon>Eukaryota</taxon>
        <taxon>Metazoa</taxon>
        <taxon>Ecdysozoa</taxon>
        <taxon>Arthropoda</taxon>
        <taxon>Hexapoda</taxon>
        <taxon>Insecta</taxon>
        <taxon>Pterygota</taxon>
        <taxon>Neoptera</taxon>
        <taxon>Endopterygota</taxon>
        <taxon>Coleoptera</taxon>
        <taxon>Polyphaga</taxon>
        <taxon>Elateriformia</taxon>
        <taxon>Elateroidea</taxon>
        <taxon>Elateridae</taxon>
        <taxon>Agrypninae</taxon>
        <taxon>Pyrophorini</taxon>
        <taxon>Ignelater</taxon>
    </lineage>
</organism>
<name>A0A8K0DH53_IGNLU</name>
<keyword evidence="11 13" id="KW-0503">Monooxygenase</keyword>
<keyword evidence="8" id="KW-0492">Microsome</keyword>
<evidence type="ECO:0000256" key="1">
    <source>
        <dbReference type="ARBA" id="ARBA00001971"/>
    </source>
</evidence>
<dbReference type="CDD" id="cd20628">
    <property type="entry name" value="CYP4"/>
    <property type="match status" value="1"/>
</dbReference>
<evidence type="ECO:0000256" key="9">
    <source>
        <dbReference type="ARBA" id="ARBA00023002"/>
    </source>
</evidence>
<evidence type="ECO:0000256" key="3">
    <source>
        <dbReference type="ARBA" id="ARBA00004406"/>
    </source>
</evidence>
<gene>
    <name evidence="14" type="ORF">ILUMI_05710</name>
</gene>
<evidence type="ECO:0000256" key="5">
    <source>
        <dbReference type="ARBA" id="ARBA00022617"/>
    </source>
</evidence>
<dbReference type="GO" id="GO:0020037">
    <property type="term" value="F:heme binding"/>
    <property type="evidence" value="ECO:0007669"/>
    <property type="project" value="InterPro"/>
</dbReference>
<comment type="similarity">
    <text evidence="4 13">Belongs to the cytochrome P450 family.</text>
</comment>
<dbReference type="PROSITE" id="PS00086">
    <property type="entry name" value="CYTOCHROME_P450"/>
    <property type="match status" value="1"/>
</dbReference>
<comment type="caution">
    <text evidence="14">The sequence shown here is derived from an EMBL/GenBank/DDBJ whole genome shotgun (WGS) entry which is preliminary data.</text>
</comment>
<evidence type="ECO:0000256" key="13">
    <source>
        <dbReference type="RuleBase" id="RU000461"/>
    </source>
</evidence>
<keyword evidence="9 13" id="KW-0560">Oxidoreductase</keyword>
<protein>
    <recommendedName>
        <fullName evidence="16">Cytochrome P450</fullName>
    </recommendedName>
</protein>
<sequence length="501" mass="57937">MIVVLGISVFVILLTTWFLQYFKYEKYLKKFKGPRAWPLIGSALEFGTTVDLLPIALENTRKYGTTYKVYLGFAPPTLIITDPKFLEFVMGSTKILDKSDDYRYLHSWLGKGLLTSGGAKWQKHRKILTPAFHFRILEQFVDVFDFYGNRLVQKLEKEVGKKSVDIYPYVTLCSLDTICATSMGTEVNAQNDSESKYVFSVKEMSRILIERAFSIFKMFDFFYYFSKDYHKEREALKILHGYTESIIQSRKEELVKADGRSEDIQNDEDDIGIKKKKTFLDLLLQYKRDGQPLTDQDIREEVDTFMFEGHDTTAAAMSFALYCLAKNPEVQEKAAQELRSIFGDDKERPATHRDIQEMKYLEAVIKETLRLYPSVPLFGRNVHEDIEYDGIILPKNMSLGLFVYGLHRNPTIFPDPERFDPERFAQEKQVGRSPYAYLPFSAGPRNCIGQKFAMLEMKSLLSKVLRNYELLDDPNHEVILAAETVLKSANGIRMGLKKRSF</sequence>
<evidence type="ECO:0000256" key="10">
    <source>
        <dbReference type="ARBA" id="ARBA00023004"/>
    </source>
</evidence>
<dbReference type="Proteomes" id="UP000801492">
    <property type="component" value="Unassembled WGS sequence"/>
</dbReference>
<dbReference type="InterPro" id="IPR050196">
    <property type="entry name" value="Cytochrome_P450_Monoox"/>
</dbReference>
<evidence type="ECO:0000313" key="14">
    <source>
        <dbReference type="EMBL" id="KAF2900475.1"/>
    </source>
</evidence>
<dbReference type="EMBL" id="VTPC01002177">
    <property type="protein sequence ID" value="KAF2900475.1"/>
    <property type="molecule type" value="Genomic_DNA"/>
</dbReference>
<comment type="subcellular location">
    <subcellularLocation>
        <location evidence="3">Endoplasmic reticulum membrane</location>
        <topology evidence="3">Peripheral membrane protein</topology>
    </subcellularLocation>
    <subcellularLocation>
        <location evidence="2">Microsome membrane</location>
        <topology evidence="2">Peripheral membrane protein</topology>
    </subcellularLocation>
</comment>
<evidence type="ECO:0000256" key="6">
    <source>
        <dbReference type="ARBA" id="ARBA00022723"/>
    </source>
</evidence>
<dbReference type="OrthoDB" id="1470350at2759"/>
<dbReference type="InterPro" id="IPR002401">
    <property type="entry name" value="Cyt_P450_E_grp-I"/>
</dbReference>
<keyword evidence="10 12" id="KW-0408">Iron</keyword>
<proteinExistence type="inferred from homology"/>
<reference evidence="14" key="1">
    <citation type="submission" date="2019-08" db="EMBL/GenBank/DDBJ databases">
        <title>The genome of the North American firefly Photinus pyralis.</title>
        <authorList>
            <consortium name="Photinus pyralis genome working group"/>
            <person name="Fallon T.R."/>
            <person name="Sander Lower S.E."/>
            <person name="Weng J.-K."/>
        </authorList>
    </citation>
    <scope>NUCLEOTIDE SEQUENCE</scope>
    <source>
        <strain evidence="14">TRF0915ILg1</strain>
        <tissue evidence="14">Whole body</tissue>
    </source>
</reference>
<evidence type="ECO:0000256" key="4">
    <source>
        <dbReference type="ARBA" id="ARBA00010617"/>
    </source>
</evidence>
<evidence type="ECO:0000256" key="8">
    <source>
        <dbReference type="ARBA" id="ARBA00022848"/>
    </source>
</evidence>
<keyword evidence="6 12" id="KW-0479">Metal-binding</keyword>
<dbReference type="FunFam" id="1.10.630.10:FF:000182">
    <property type="entry name" value="Cytochrome P450 3A4"/>
    <property type="match status" value="1"/>
</dbReference>
<dbReference type="InterPro" id="IPR001128">
    <property type="entry name" value="Cyt_P450"/>
</dbReference>
<dbReference type="GO" id="GO:0005506">
    <property type="term" value="F:iron ion binding"/>
    <property type="evidence" value="ECO:0007669"/>
    <property type="project" value="InterPro"/>
</dbReference>
<keyword evidence="15" id="KW-1185">Reference proteome</keyword>
<dbReference type="Pfam" id="PF00067">
    <property type="entry name" value="p450"/>
    <property type="match status" value="1"/>
</dbReference>
<dbReference type="AlphaFoldDB" id="A0A8K0DH53"/>
<dbReference type="InterPro" id="IPR017972">
    <property type="entry name" value="Cyt_P450_CS"/>
</dbReference>
<dbReference type="GO" id="GO:0016705">
    <property type="term" value="F:oxidoreductase activity, acting on paired donors, with incorporation or reduction of molecular oxygen"/>
    <property type="evidence" value="ECO:0007669"/>
    <property type="project" value="InterPro"/>
</dbReference>
<evidence type="ECO:0000256" key="11">
    <source>
        <dbReference type="ARBA" id="ARBA00023033"/>
    </source>
</evidence>
<dbReference type="PANTHER" id="PTHR24291">
    <property type="entry name" value="CYTOCHROME P450 FAMILY 4"/>
    <property type="match status" value="1"/>
</dbReference>
<dbReference type="Gene3D" id="1.10.630.10">
    <property type="entry name" value="Cytochrome P450"/>
    <property type="match status" value="1"/>
</dbReference>
<evidence type="ECO:0008006" key="16">
    <source>
        <dbReference type="Google" id="ProtNLM"/>
    </source>
</evidence>
<evidence type="ECO:0000256" key="7">
    <source>
        <dbReference type="ARBA" id="ARBA00022824"/>
    </source>
</evidence>
<dbReference type="GO" id="GO:0004497">
    <property type="term" value="F:monooxygenase activity"/>
    <property type="evidence" value="ECO:0007669"/>
    <property type="project" value="UniProtKB-KW"/>
</dbReference>
<dbReference type="GO" id="GO:0005789">
    <property type="term" value="C:endoplasmic reticulum membrane"/>
    <property type="evidence" value="ECO:0007669"/>
    <property type="project" value="UniProtKB-SubCell"/>
</dbReference>
<dbReference type="InterPro" id="IPR036396">
    <property type="entry name" value="Cyt_P450_sf"/>
</dbReference>